<dbReference type="Proteomes" id="UP001057452">
    <property type="component" value="Chromosome 7"/>
</dbReference>
<feature type="non-terminal residue" evidence="1">
    <location>
        <position position="1"/>
    </location>
</feature>
<keyword evidence="2" id="KW-1185">Reference proteome</keyword>
<proteinExistence type="predicted"/>
<name>A0ACB9X9T7_CHAAC</name>
<reference evidence="1" key="1">
    <citation type="submission" date="2022-05" db="EMBL/GenBank/DDBJ databases">
        <title>Chromosome-level genome of Chaenocephalus aceratus.</title>
        <authorList>
            <person name="Park H."/>
        </authorList>
    </citation>
    <scope>NUCLEOTIDE SEQUENCE</scope>
    <source>
        <strain evidence="1">KU_202001</strain>
    </source>
</reference>
<gene>
    <name evidence="1" type="ORF">KUCAC02_012186</name>
</gene>
<comment type="caution">
    <text evidence="1">The sequence shown here is derived from an EMBL/GenBank/DDBJ whole genome shotgun (WGS) entry which is preliminary data.</text>
</comment>
<sequence>KKKDPAKKKGGPHRELRADSRRRGVCSVELGGSWGSGGRPSVLVTVSPAPEETGPTPPWFTKDWIYNRTTAVSEDVLMGNQRCSPPPLPPILSHQSLLLLLPPPRLSLPLCSVMRC</sequence>
<accession>A0ACB9X9T7</accession>
<organism evidence="1 2">
    <name type="scientific">Chaenocephalus aceratus</name>
    <name type="common">Blackfin icefish</name>
    <name type="synonym">Chaenichthys aceratus</name>
    <dbReference type="NCBI Taxonomy" id="36190"/>
    <lineage>
        <taxon>Eukaryota</taxon>
        <taxon>Metazoa</taxon>
        <taxon>Chordata</taxon>
        <taxon>Craniata</taxon>
        <taxon>Vertebrata</taxon>
        <taxon>Euteleostomi</taxon>
        <taxon>Actinopterygii</taxon>
        <taxon>Neopterygii</taxon>
        <taxon>Teleostei</taxon>
        <taxon>Neoteleostei</taxon>
        <taxon>Acanthomorphata</taxon>
        <taxon>Eupercaria</taxon>
        <taxon>Perciformes</taxon>
        <taxon>Notothenioidei</taxon>
        <taxon>Channichthyidae</taxon>
        <taxon>Chaenocephalus</taxon>
    </lineage>
</organism>
<evidence type="ECO:0000313" key="2">
    <source>
        <dbReference type="Proteomes" id="UP001057452"/>
    </source>
</evidence>
<dbReference type="EMBL" id="CM043791">
    <property type="protein sequence ID" value="KAI4823608.1"/>
    <property type="molecule type" value="Genomic_DNA"/>
</dbReference>
<protein>
    <submittedName>
        <fullName evidence="1">Uncharacterized protein</fullName>
    </submittedName>
</protein>
<evidence type="ECO:0000313" key="1">
    <source>
        <dbReference type="EMBL" id="KAI4823608.1"/>
    </source>
</evidence>
<feature type="non-terminal residue" evidence="1">
    <location>
        <position position="116"/>
    </location>
</feature>